<name>A0A6N7J3D0_9FIRM</name>
<dbReference type="Proteomes" id="UP000460257">
    <property type="component" value="Unassembled WGS sequence"/>
</dbReference>
<evidence type="ECO:0000313" key="2">
    <source>
        <dbReference type="EMBL" id="MQN02120.1"/>
    </source>
</evidence>
<evidence type="ECO:0000313" key="3">
    <source>
        <dbReference type="Proteomes" id="UP000460257"/>
    </source>
</evidence>
<dbReference type="Gene3D" id="1.10.1200.10">
    <property type="entry name" value="ACP-like"/>
    <property type="match status" value="1"/>
</dbReference>
<dbReference type="InterPro" id="IPR036736">
    <property type="entry name" value="ACP-like_sf"/>
</dbReference>
<accession>A0A6N7J3D0</accession>
<reference evidence="2" key="1">
    <citation type="journal article" date="2020" name="Appl. Environ. Microbiol.">
        <title>Medium-Chain Fatty Acid Synthesis by 'Candidatus Weimeria bifida' gen. nov., sp. nov., and 'Candidatus Pseudoramibacter fermentans' sp. nov.</title>
        <authorList>
            <person name="Scarborough M.J."/>
            <person name="Myers K.S."/>
            <person name="Donohue T.J."/>
            <person name="Noguera D.R."/>
        </authorList>
    </citation>
    <scope>NUCLEOTIDE SEQUENCE</scope>
    <source>
        <strain evidence="2">LCO1.1</strain>
    </source>
</reference>
<dbReference type="SUPFAM" id="SSF47336">
    <property type="entry name" value="ACP-like"/>
    <property type="match status" value="1"/>
</dbReference>
<keyword evidence="3" id="KW-1185">Reference proteome</keyword>
<dbReference type="InterPro" id="IPR009081">
    <property type="entry name" value="PP-bd_ACP"/>
</dbReference>
<sequence length="77" mass="8738">MKEKILEILNDYDDSVDFANEKSLIGDHILDSFGIINLVGELEDEFDITIGPEEMTKENFDSVDGIEAMVKRLSDEQ</sequence>
<dbReference type="EMBL" id="VOGC01000007">
    <property type="protein sequence ID" value="MQN02120.1"/>
    <property type="molecule type" value="Genomic_DNA"/>
</dbReference>
<gene>
    <name evidence="2" type="ORF">FRC54_09520</name>
</gene>
<dbReference type="Pfam" id="PF00550">
    <property type="entry name" value="PP-binding"/>
    <property type="match status" value="1"/>
</dbReference>
<dbReference type="PROSITE" id="PS50075">
    <property type="entry name" value="CARRIER"/>
    <property type="match status" value="1"/>
</dbReference>
<proteinExistence type="predicted"/>
<protein>
    <submittedName>
        <fullName evidence="2">Acyl carrier protein</fullName>
    </submittedName>
</protein>
<organism evidence="2 3">
    <name type="scientific">Candidatus Weimeria bifida</name>
    <dbReference type="NCBI Taxonomy" id="2599074"/>
    <lineage>
        <taxon>Bacteria</taxon>
        <taxon>Bacillati</taxon>
        <taxon>Bacillota</taxon>
        <taxon>Clostridia</taxon>
        <taxon>Lachnospirales</taxon>
        <taxon>Lachnospiraceae</taxon>
        <taxon>Candidatus Weimeria</taxon>
    </lineage>
</organism>
<comment type="caution">
    <text evidence="2">The sequence shown here is derived from an EMBL/GenBank/DDBJ whole genome shotgun (WGS) entry which is preliminary data.</text>
</comment>
<evidence type="ECO:0000259" key="1">
    <source>
        <dbReference type="PROSITE" id="PS50075"/>
    </source>
</evidence>
<dbReference type="AlphaFoldDB" id="A0A6N7J3D0"/>
<feature type="domain" description="Carrier" evidence="1">
    <location>
        <begin position="1"/>
        <end position="74"/>
    </location>
</feature>